<keyword evidence="3 8" id="KW-0812">Transmembrane</keyword>
<feature type="transmembrane region" description="Helical" evidence="10">
    <location>
        <begin position="207"/>
        <end position="232"/>
    </location>
</feature>
<evidence type="ECO:0000256" key="1">
    <source>
        <dbReference type="ARBA" id="ARBA00004141"/>
    </source>
</evidence>
<dbReference type="OrthoDB" id="297496at2759"/>
<sequence length="456" mass="49694">MGASAATAARPGTIKSTTTTATAVTVNMTPSLEPRDYRRMDSRSYRYFRRIQPWLFCIAVVVALLGYAFIGAAVFVYLEAENEMKNFKQLTETRNEFLSLINASIEAAANGSIEASDNGDLTPPTTPNVTLNLTTATPGVSSALAGVNFTKIDEELKKFEILVKKFRNLDSEGKPMWNYFGALFFSATVISTIGYGNIAPVTVGGRVFCMIYAVFGIAMLLLVLASIGSLFARGATLTYRLLHMNIAMAKGAPPPKKKKKLRAVRVPAPTEGAAEGVELTGKKTNGSTEQQPSMDDVIKDIWSAEPTIDQGDLPPMRVMTLKENRSGDGAGPARGDNACTSDNDDEEESNQVDIPLTIVLIFALMYVCMLAGLLCLWEDQWNYFEAFYFSFVTLTTIGFGDLVPQHQKNLLGCTFFILLGMAIMSMCIALAQEIITKKVVWISEKVGVALIKAKPT</sequence>
<evidence type="ECO:0000256" key="10">
    <source>
        <dbReference type="SAM" id="Phobius"/>
    </source>
</evidence>
<evidence type="ECO:0000256" key="7">
    <source>
        <dbReference type="ARBA" id="ARBA00023303"/>
    </source>
</evidence>
<dbReference type="GeneID" id="119720833"/>
<keyword evidence="13" id="KW-1185">Reference proteome</keyword>
<dbReference type="Pfam" id="PF07885">
    <property type="entry name" value="Ion_trans_2"/>
    <property type="match status" value="2"/>
</dbReference>
<reference evidence="12" key="1">
    <citation type="submission" date="2022-11" db="UniProtKB">
        <authorList>
            <consortium name="EnsemblMetazoa"/>
        </authorList>
    </citation>
    <scope>IDENTIFICATION</scope>
</reference>
<feature type="domain" description="Potassium channel" evidence="11">
    <location>
        <begin position="171"/>
        <end position="231"/>
    </location>
</feature>
<evidence type="ECO:0000256" key="6">
    <source>
        <dbReference type="ARBA" id="ARBA00023136"/>
    </source>
</evidence>
<feature type="transmembrane region" description="Helical" evidence="10">
    <location>
        <begin position="354"/>
        <end position="376"/>
    </location>
</feature>
<feature type="transmembrane region" description="Helical" evidence="10">
    <location>
        <begin position="383"/>
        <end position="403"/>
    </location>
</feature>
<feature type="transmembrane region" description="Helical" evidence="10">
    <location>
        <begin position="409"/>
        <end position="431"/>
    </location>
</feature>
<dbReference type="GO" id="GO:0015271">
    <property type="term" value="F:outward rectifier potassium channel activity"/>
    <property type="evidence" value="ECO:0007669"/>
    <property type="project" value="TreeGrafter"/>
</dbReference>
<dbReference type="PRINTS" id="PR01333">
    <property type="entry name" value="2POREKCHANEL"/>
</dbReference>
<dbReference type="GO" id="GO:0005886">
    <property type="term" value="C:plasma membrane"/>
    <property type="evidence" value="ECO:0007669"/>
    <property type="project" value="TreeGrafter"/>
</dbReference>
<evidence type="ECO:0000256" key="2">
    <source>
        <dbReference type="ARBA" id="ARBA00022448"/>
    </source>
</evidence>
<keyword evidence="4 10" id="KW-1133">Transmembrane helix</keyword>
<dbReference type="Proteomes" id="UP000887568">
    <property type="component" value="Unplaced"/>
</dbReference>
<dbReference type="PANTHER" id="PTHR11003">
    <property type="entry name" value="POTASSIUM CHANNEL, SUBFAMILY K"/>
    <property type="match status" value="1"/>
</dbReference>
<evidence type="ECO:0000259" key="11">
    <source>
        <dbReference type="Pfam" id="PF07885"/>
    </source>
</evidence>
<dbReference type="InterPro" id="IPR013099">
    <property type="entry name" value="K_chnl_dom"/>
</dbReference>
<feature type="transmembrane region" description="Helical" evidence="10">
    <location>
        <begin position="53"/>
        <end position="78"/>
    </location>
</feature>
<feature type="region of interest" description="Disordered" evidence="9">
    <location>
        <begin position="322"/>
        <end position="348"/>
    </location>
</feature>
<evidence type="ECO:0000313" key="13">
    <source>
        <dbReference type="Proteomes" id="UP000887568"/>
    </source>
</evidence>
<dbReference type="GO" id="GO:0030322">
    <property type="term" value="P:stabilization of membrane potential"/>
    <property type="evidence" value="ECO:0007669"/>
    <property type="project" value="TreeGrafter"/>
</dbReference>
<feature type="domain" description="Potassium channel" evidence="11">
    <location>
        <begin position="358"/>
        <end position="436"/>
    </location>
</feature>
<evidence type="ECO:0000256" key="9">
    <source>
        <dbReference type="SAM" id="MobiDB-lite"/>
    </source>
</evidence>
<dbReference type="PANTHER" id="PTHR11003:SF330">
    <property type="entry name" value="POTASSIUM CHANNEL DOMAIN-CONTAINING PROTEIN"/>
    <property type="match status" value="1"/>
</dbReference>
<organism evidence="12 13">
    <name type="scientific">Patiria miniata</name>
    <name type="common">Bat star</name>
    <name type="synonym">Asterina miniata</name>
    <dbReference type="NCBI Taxonomy" id="46514"/>
    <lineage>
        <taxon>Eukaryota</taxon>
        <taxon>Metazoa</taxon>
        <taxon>Echinodermata</taxon>
        <taxon>Eleutherozoa</taxon>
        <taxon>Asterozoa</taxon>
        <taxon>Asteroidea</taxon>
        <taxon>Valvatacea</taxon>
        <taxon>Valvatida</taxon>
        <taxon>Asterinidae</taxon>
        <taxon>Patiria</taxon>
    </lineage>
</organism>
<dbReference type="InterPro" id="IPR003280">
    <property type="entry name" value="2pore_dom_K_chnl"/>
</dbReference>
<protein>
    <recommendedName>
        <fullName evidence="11">Potassium channel domain-containing protein</fullName>
    </recommendedName>
</protein>
<evidence type="ECO:0000256" key="8">
    <source>
        <dbReference type="RuleBase" id="RU003857"/>
    </source>
</evidence>
<name>A0A913Z497_PATMI</name>
<comment type="subcellular location">
    <subcellularLocation>
        <location evidence="1">Membrane</location>
        <topology evidence="1">Multi-pass membrane protein</topology>
    </subcellularLocation>
</comment>
<dbReference type="EnsemblMetazoa" id="XM_038190686.1">
    <property type="protein sequence ID" value="XP_038046614.1"/>
    <property type="gene ID" value="LOC119720833"/>
</dbReference>
<dbReference type="RefSeq" id="XP_038046614.1">
    <property type="nucleotide sequence ID" value="XM_038190686.1"/>
</dbReference>
<evidence type="ECO:0000313" key="12">
    <source>
        <dbReference type="EnsemblMetazoa" id="XP_038046614.1"/>
    </source>
</evidence>
<keyword evidence="6 10" id="KW-0472">Membrane</keyword>
<keyword evidence="5 8" id="KW-0406">Ion transport</keyword>
<dbReference type="SUPFAM" id="SSF81324">
    <property type="entry name" value="Voltage-gated potassium channels"/>
    <property type="match status" value="2"/>
</dbReference>
<proteinExistence type="inferred from homology"/>
<keyword evidence="7 8" id="KW-0407">Ion channel</keyword>
<feature type="transmembrane region" description="Helical" evidence="10">
    <location>
        <begin position="176"/>
        <end position="195"/>
    </location>
</feature>
<comment type="similarity">
    <text evidence="8">Belongs to the two pore domain potassium channel (TC 1.A.1.8) family.</text>
</comment>
<accession>A0A913Z497</accession>
<evidence type="ECO:0000256" key="3">
    <source>
        <dbReference type="ARBA" id="ARBA00022692"/>
    </source>
</evidence>
<evidence type="ECO:0000256" key="4">
    <source>
        <dbReference type="ARBA" id="ARBA00022989"/>
    </source>
</evidence>
<dbReference type="AlphaFoldDB" id="A0A913Z497"/>
<dbReference type="Gene3D" id="1.10.287.70">
    <property type="match status" value="1"/>
</dbReference>
<keyword evidence="2 8" id="KW-0813">Transport</keyword>
<dbReference type="GO" id="GO:0022841">
    <property type="term" value="F:potassium ion leak channel activity"/>
    <property type="evidence" value="ECO:0007669"/>
    <property type="project" value="TreeGrafter"/>
</dbReference>
<evidence type="ECO:0000256" key="5">
    <source>
        <dbReference type="ARBA" id="ARBA00023065"/>
    </source>
</evidence>